<dbReference type="Proteomes" id="UP000001592">
    <property type="component" value="Chromosome"/>
</dbReference>
<evidence type="ECO:0000313" key="1">
    <source>
        <dbReference type="EMBL" id="CAK02283.1"/>
    </source>
</evidence>
<accession>A9IY25</accession>
<gene>
    <name evidence="1" type="ordered locus">BT_2262</name>
</gene>
<keyword evidence="2" id="KW-1185">Reference proteome</keyword>
<evidence type="ECO:0008006" key="3">
    <source>
        <dbReference type="Google" id="ProtNLM"/>
    </source>
</evidence>
<dbReference type="HOGENOM" id="CLU_408632_0_0_5"/>
<dbReference type="SUPFAM" id="SSF55874">
    <property type="entry name" value="ATPase domain of HSP90 chaperone/DNA topoisomerase II/histidine kinase"/>
    <property type="match status" value="1"/>
</dbReference>
<dbReference type="RefSeq" id="WP_012232347.1">
    <property type="nucleotide sequence ID" value="NC_010161.1"/>
</dbReference>
<name>A9IY25_BART1</name>
<dbReference type="Gene3D" id="3.30.565.10">
    <property type="entry name" value="Histidine kinase-like ATPase, C-terminal domain"/>
    <property type="match status" value="1"/>
</dbReference>
<reference evidence="1 2" key="1">
    <citation type="journal article" date="2007" name="Nat. Genet.">
        <title>Genomic analysis of Bartonella identifies type IV secretion systems as host adaptability factors.</title>
        <authorList>
            <person name="Saenz H.L."/>
            <person name="Engel P."/>
            <person name="Stoeckli M.C."/>
            <person name="Lanz C."/>
            <person name="Raddatz G."/>
            <person name="Vayssier-Taussat M."/>
            <person name="Birtles R."/>
            <person name="Schuster S.C."/>
            <person name="Dehio C."/>
        </authorList>
    </citation>
    <scope>NUCLEOTIDE SEQUENCE [LARGE SCALE GENOMIC DNA]</scope>
    <source>
        <strain evidence="2">DSM 28219 / CCUG 45778 / CIP 105476 / IBS 506</strain>
    </source>
</reference>
<dbReference type="Pfam" id="PF13589">
    <property type="entry name" value="HATPase_c_3"/>
    <property type="match status" value="1"/>
</dbReference>
<dbReference type="AlphaFoldDB" id="A9IY25"/>
<protein>
    <recommendedName>
        <fullName evidence="3">ATP-binding protein</fullName>
    </recommendedName>
</protein>
<proteinExistence type="predicted"/>
<sequence length="639" mass="74746">MLVNLNAIIRDLSSKTNIFTVLKESIVNSIQAHATKIDILLQLYSSNPDLWGNQQVFSISVFDNGDGFTTENIKSFSTYKSDYKIKAGCKGVGRITYLKVFEKVEITSFNASEDNVRVSLNFTPDFTQDSFKKENAKRDKWWTTQLFFEKPSQQNDLDISIVRDEIYYHLLPLLFLNKEKDIEINFYVHEAEDLEDLHKLRKVENLETVKRLKKSTIKTKDLPYLSNKTFKISCLNIPFTLSYYFEDNENYSDEIKAFYCAHSRTVMPFSEFIKINPIKNVIMIFLLESHILNEYVNDERNNFDIDEKQPDLETQLSWGDINKKLENILDEIINCHFPKIKEEKAALLEKVSEEYPYLVEFLDTKDVIGGIFTEDSLIEKAEKKYSKRKLEFRKTLREGKGIAEKNFKKAQKFASLELTQYIEFRDHILCQFSNFLQPNTLEKEIHNLFIQKKCTAGKSSPLALKENNLWILDDNLMSYTYLQSERNIKSFLLNVNSASLSVEENNKRLLSRPDIALYFDSEERKRAVLIEFKSPVADYKNTGVAQLMYYAETLKQWGVGEIYLYLIAEIDDAFSKVLCVTNHFTKIFSPEGEYYRNYWSEFNACIQVVSPRTLLENAKLRNSTFMDIIKKDSLRHRSL</sequence>
<evidence type="ECO:0000313" key="2">
    <source>
        <dbReference type="Proteomes" id="UP000001592"/>
    </source>
</evidence>
<dbReference type="eggNOG" id="COG2172">
    <property type="taxonomic scope" value="Bacteria"/>
</dbReference>
<dbReference type="EMBL" id="AM260525">
    <property type="protein sequence ID" value="CAK02283.1"/>
    <property type="molecule type" value="Genomic_DNA"/>
</dbReference>
<dbReference type="KEGG" id="btr:BT_2262"/>
<dbReference type="InterPro" id="IPR036890">
    <property type="entry name" value="HATPase_C_sf"/>
</dbReference>
<organism evidence="1 2">
    <name type="scientific">Bartonella tribocorum (strain DSM 28219 / CCUG 45778 / CIP 105476 / IBS 506)</name>
    <dbReference type="NCBI Taxonomy" id="382640"/>
    <lineage>
        <taxon>Bacteria</taxon>
        <taxon>Pseudomonadati</taxon>
        <taxon>Pseudomonadota</taxon>
        <taxon>Alphaproteobacteria</taxon>
        <taxon>Hyphomicrobiales</taxon>
        <taxon>Bartonellaceae</taxon>
        <taxon>Bartonella</taxon>
    </lineage>
</organism>